<dbReference type="InterPro" id="IPR011993">
    <property type="entry name" value="PH-like_dom_sf"/>
</dbReference>
<keyword evidence="2" id="KW-0812">Transmembrane</keyword>
<feature type="compositionally biased region" description="Polar residues" evidence="5">
    <location>
        <begin position="1324"/>
        <end position="1338"/>
    </location>
</feature>
<dbReference type="InterPro" id="IPR024500">
    <property type="entry name" value="DUF3074"/>
</dbReference>
<feature type="region of interest" description="Disordered" evidence="5">
    <location>
        <begin position="352"/>
        <end position="403"/>
    </location>
</feature>
<dbReference type="EMBL" id="KN832871">
    <property type="protein sequence ID" value="KIN05988.1"/>
    <property type="molecule type" value="Genomic_DNA"/>
</dbReference>
<feature type="compositionally biased region" description="Basic and acidic residues" evidence="5">
    <location>
        <begin position="385"/>
        <end position="403"/>
    </location>
</feature>
<dbReference type="STRING" id="913774.A0A0C3DV54"/>
<dbReference type="FunFam" id="2.30.29.30:FF:000349">
    <property type="entry name" value="Transcription factor SipA3"/>
    <property type="match status" value="1"/>
</dbReference>
<evidence type="ECO:0000256" key="2">
    <source>
        <dbReference type="ARBA" id="ARBA00022692"/>
    </source>
</evidence>
<dbReference type="CDD" id="cd07609">
    <property type="entry name" value="BAR_SIP3_fungi"/>
    <property type="match status" value="1"/>
</dbReference>
<dbReference type="FunCoup" id="A0A0C3DV54">
    <property type="interactions" value="54"/>
</dbReference>
<feature type="region of interest" description="Disordered" evidence="5">
    <location>
        <begin position="1654"/>
        <end position="1700"/>
    </location>
</feature>
<dbReference type="SUPFAM" id="SSF50729">
    <property type="entry name" value="PH domain-like"/>
    <property type="match status" value="1"/>
</dbReference>
<proteinExistence type="predicted"/>
<dbReference type="SUPFAM" id="SSF103657">
    <property type="entry name" value="BAR/IMD domain-like"/>
    <property type="match status" value="1"/>
</dbReference>
<dbReference type="InterPro" id="IPR004148">
    <property type="entry name" value="BAR_dom"/>
</dbReference>
<dbReference type="SUPFAM" id="SSF55961">
    <property type="entry name" value="Bet v1-like"/>
    <property type="match status" value="1"/>
</dbReference>
<dbReference type="GO" id="GO:0005737">
    <property type="term" value="C:cytoplasm"/>
    <property type="evidence" value="ECO:0007669"/>
    <property type="project" value="InterPro"/>
</dbReference>
<feature type="compositionally biased region" description="Basic and acidic residues" evidence="5">
    <location>
        <begin position="1836"/>
        <end position="1851"/>
    </location>
</feature>
<dbReference type="PROSITE" id="PS50003">
    <property type="entry name" value="PH_DOMAIN"/>
    <property type="match status" value="1"/>
</dbReference>
<protein>
    <recommendedName>
        <fullName evidence="10">PH domain-containing protein</fullName>
    </recommendedName>
</protein>
<dbReference type="InterPro" id="IPR039463">
    <property type="entry name" value="Sip3/Lam1_BAR"/>
</dbReference>
<dbReference type="CDD" id="cd13280">
    <property type="entry name" value="PH_SIP3"/>
    <property type="match status" value="1"/>
</dbReference>
<dbReference type="HOGENOM" id="CLU_001720_0_0_1"/>
<dbReference type="Pfam" id="PF11274">
    <property type="entry name" value="DUF3074"/>
    <property type="match status" value="1"/>
</dbReference>
<dbReference type="InterPro" id="IPR031968">
    <property type="entry name" value="VASt"/>
</dbReference>
<dbReference type="Gene3D" id="1.20.1270.60">
    <property type="entry name" value="Arfaptin homology (AH) domain/BAR domain"/>
    <property type="match status" value="1"/>
</dbReference>
<feature type="domain" description="PH" evidence="6">
    <location>
        <begin position="208"/>
        <end position="309"/>
    </location>
</feature>
<dbReference type="PANTHER" id="PTHR14248">
    <property type="entry name" value="CYCLIN Y, ISOFORM A"/>
    <property type="match status" value="1"/>
</dbReference>
<feature type="domain" description="VASt" evidence="7">
    <location>
        <begin position="782"/>
        <end position="952"/>
    </location>
</feature>
<dbReference type="CDD" id="cd22265">
    <property type="entry name" value="UDM1_RNF168"/>
    <property type="match status" value="1"/>
</dbReference>
<feature type="region of interest" description="Disordered" evidence="5">
    <location>
        <begin position="1324"/>
        <end position="1382"/>
    </location>
</feature>
<keyword evidence="9" id="KW-1185">Reference proteome</keyword>
<feature type="region of interest" description="Disordered" evidence="5">
    <location>
        <begin position="312"/>
        <end position="332"/>
    </location>
</feature>
<organism evidence="8 9">
    <name type="scientific">Oidiodendron maius (strain Zn)</name>
    <dbReference type="NCBI Taxonomy" id="913774"/>
    <lineage>
        <taxon>Eukaryota</taxon>
        <taxon>Fungi</taxon>
        <taxon>Dikarya</taxon>
        <taxon>Ascomycota</taxon>
        <taxon>Pezizomycotina</taxon>
        <taxon>Leotiomycetes</taxon>
        <taxon>Leotiomycetes incertae sedis</taxon>
        <taxon>Myxotrichaceae</taxon>
        <taxon>Oidiodendron</taxon>
    </lineage>
</organism>
<dbReference type="Gene3D" id="2.30.29.30">
    <property type="entry name" value="Pleckstrin-homology domain (PH domain)/Phosphotyrosine-binding domain (PTB)"/>
    <property type="match status" value="1"/>
</dbReference>
<dbReference type="OrthoDB" id="10070851at2759"/>
<dbReference type="Gene3D" id="3.30.530.20">
    <property type="match status" value="1"/>
</dbReference>
<feature type="compositionally biased region" description="Basic and acidic residues" evidence="5">
    <location>
        <begin position="1768"/>
        <end position="1829"/>
    </location>
</feature>
<feature type="compositionally biased region" description="Basic and acidic residues" evidence="5">
    <location>
        <begin position="1541"/>
        <end position="1561"/>
    </location>
</feature>
<dbReference type="PROSITE" id="PS51778">
    <property type="entry name" value="VAST"/>
    <property type="match status" value="1"/>
</dbReference>
<reference evidence="9" key="2">
    <citation type="submission" date="2015-01" db="EMBL/GenBank/DDBJ databases">
        <title>Evolutionary Origins and Diversification of the Mycorrhizal Mutualists.</title>
        <authorList>
            <consortium name="DOE Joint Genome Institute"/>
            <consortium name="Mycorrhizal Genomics Consortium"/>
            <person name="Kohler A."/>
            <person name="Kuo A."/>
            <person name="Nagy L.G."/>
            <person name="Floudas D."/>
            <person name="Copeland A."/>
            <person name="Barry K.W."/>
            <person name="Cichocki N."/>
            <person name="Veneault-Fourrey C."/>
            <person name="LaButti K."/>
            <person name="Lindquist E.A."/>
            <person name="Lipzen A."/>
            <person name="Lundell T."/>
            <person name="Morin E."/>
            <person name="Murat C."/>
            <person name="Riley R."/>
            <person name="Ohm R."/>
            <person name="Sun H."/>
            <person name="Tunlid A."/>
            <person name="Henrissat B."/>
            <person name="Grigoriev I.V."/>
            <person name="Hibbett D.S."/>
            <person name="Martin F."/>
        </authorList>
    </citation>
    <scope>NUCLEOTIDE SEQUENCE [LARGE SCALE GENOMIC DNA]</scope>
    <source>
        <strain evidence="9">Zn</strain>
    </source>
</reference>
<gene>
    <name evidence="8" type="ORF">OIDMADRAFT_154660</name>
</gene>
<dbReference type="InterPro" id="IPR001849">
    <property type="entry name" value="PH_domain"/>
</dbReference>
<dbReference type="InterPro" id="IPR023393">
    <property type="entry name" value="START-like_dom_sf"/>
</dbReference>
<evidence type="ECO:0000256" key="5">
    <source>
        <dbReference type="SAM" id="MobiDB-lite"/>
    </source>
</evidence>
<sequence>MKRFGETSREWWSQVISMMKKMEINVVEPIKAFMTGELRNFKDARRYLEQSQKTFDATLARYVGQSKTKELSSLREDAFQVHETRKAYLKASLDFCLLAPQLRYTIDRLLVRVCSDQWREMRRAREVSGVNLAKWGGDMDRVRGWSKEMEAGERVFRRELQLARREIAETASQASMPSRELEDYNLSTVAFLGSKGPSNVNIKSQGKEGEKQGWLFMRTISGKPARTVWVRRWFYVKNGIFGWLVQGVYSGGVEESEKTGVLLCNVKPAVQEERRFCFEVKTKNQTTLVQAETQGQLMEWLGAFEVAKKKALEASTSDDSPHPGGIDPAFAITPPSVPEFAVKSVDGHIVHGADDLATGSNDKSGTLPVPGSEAGNLPPRASVDVPRRTGTTREEGESSRDHAARIMQKLDLRKPSIAPSEGLSAGSPASAGGIASLISASHNILPVHSTPSIMQAGWTSLKPQTLQLPTIESHTNTLAPSTLANPPAPTNLSKTAVIVSGERGIGIGRSDATGGMPSGIMANMWGSSNWGYINHLRNGEINVDTDASRLQSQLTAPKPEVFPSNYPLELKTQEAQFRMLFPNVSRSDKLLLVFRATWNPSEQQEFPGRVYVTRNDIYFYSHHLGLVLTSGVSMHAITEVTAAPGDDCDFIFLHLRDDFSKEGFTRVTIKTFLEPLRLLHSRLDFLIDISQSEKVMSLEDIMTSLIDLETQEPSRTPSTESWEDVSVNTPIDTVVGLGRVRKDRDVKAALYVDRGLQLGKKKKEITKFHLPSTPVEYEPQGMQRKVVEREFEVSPKALFHVMFGDKSAVFQLLYNERRAQRISQGPWTPVEGGHMRRDFDFQIDYLDIFGRSRQANVVDSQIIDVMNDHICYVITDKKTPWHLPHHKDFMLVSKIVITHVAKSKCKLTIYTKIEWSKQHISKSLIERQALDDCGLDALDLADVIADQVRKLGPQSRTKKAIHIFGYIGQQKSVALFPGAQSGLSKRPQIKQRTLTHMLFETLRSFGESAISSLMMWAFAGIRSLWKIMSAHSVILSMLLLSMFMNAIFTSRDTSDWWAERSAARFMNRIGVGPNTMMSKAIYLKDLDEALTALPDELLGESGSNHAHFIEIANATDMNAPYEVAGASLLETATRSTAKRLRRTRQHLGSYRHNLVVAMRVVNSVEKEMLQAEWENWLLDENSRCRQVEAMLRDNHTNIVQGRSSRLSDSQKVLSTHHRESQGRLDELREWQAEYCNSCKLEQEKLFEGTVRPHCRHAQSCPSIFKNSRRLALQPPGAQASDMSVLQAALETLGPADFSAVSLDNLKPLLSSAFDNGQLIVDSVPGSTSSSNSILPQRQTNTSNTSPSGASSGSETSGPSARSLPLQSNSQGLQREWKPVKLNPKDNPLGISVYKLGAKDGKGSWFARRSIHEGLEFEKWKKGLEREFCETMKDHGRPGQGNIRGIGAEKRVEYRLYLLSAQFPGPTAPRDFVTMFLTSDQLPQDVPDEDGPLRHFMVISRPCVHKDTAPRDGYVRGQYESVEYIREIPMKKPRLISASTTDLKDSDDSDDERAASDSDLSPRSRRRTAGNPVEWIMITRSDPGGSVPRFMVERGTPNGIVTDASKFLDWANSKNINDFDTDEETPSEEVDEKDMGINRHMTQDDNEKYLGNFHAHNRTDSFGEPSADLTTRKSQELTSDNASGLSGIVPEAQDGPIPMHIPAITSKQTSAYTDEETNFGYNKSPLRHSKSSISSLSSDLSFASALEVNEGEVYSNATSTVTTQAKGSVEAKTHELKQLNKLDRKKRKLDEKLNKAREKEANKRNEDSSRDEEALRKAEEKHKKEIERLERKKQKELRKAEEKRRKTSEKDDKARILKELEDARVEANLLRTERESLKIQVADLQAANKALVDNDGH</sequence>
<evidence type="ECO:0000256" key="3">
    <source>
        <dbReference type="ARBA" id="ARBA00022989"/>
    </source>
</evidence>
<dbReference type="Pfam" id="PF16016">
    <property type="entry name" value="VASt"/>
    <property type="match status" value="1"/>
</dbReference>
<accession>A0A0C3DV54</accession>
<feature type="region of interest" description="Disordered" evidence="5">
    <location>
        <begin position="1760"/>
        <end position="1851"/>
    </location>
</feature>
<evidence type="ECO:0000256" key="1">
    <source>
        <dbReference type="ARBA" id="ARBA00004370"/>
    </source>
</evidence>
<dbReference type="Proteomes" id="UP000054321">
    <property type="component" value="Unassembled WGS sequence"/>
</dbReference>
<dbReference type="InterPro" id="IPR027267">
    <property type="entry name" value="AH/BAR_dom_sf"/>
</dbReference>
<dbReference type="SMART" id="SM00233">
    <property type="entry name" value="PH"/>
    <property type="match status" value="1"/>
</dbReference>
<name>A0A0C3DV54_OIDMZ</name>
<keyword evidence="4" id="KW-0472">Membrane</keyword>
<evidence type="ECO:0008006" key="10">
    <source>
        <dbReference type="Google" id="ProtNLM"/>
    </source>
</evidence>
<dbReference type="Pfam" id="PF00169">
    <property type="entry name" value="PH"/>
    <property type="match status" value="1"/>
</dbReference>
<feature type="region of interest" description="Disordered" evidence="5">
    <location>
        <begin position="1535"/>
        <end position="1571"/>
    </location>
</feature>
<dbReference type="InterPro" id="IPR042067">
    <property type="entry name" value="Sip3_PH"/>
</dbReference>
<dbReference type="GO" id="GO:0016020">
    <property type="term" value="C:membrane"/>
    <property type="evidence" value="ECO:0007669"/>
    <property type="project" value="UniProtKB-SubCell"/>
</dbReference>
<dbReference type="InParanoid" id="A0A0C3DV54"/>
<comment type="subcellular location">
    <subcellularLocation>
        <location evidence="1">Membrane</location>
    </subcellularLocation>
</comment>
<evidence type="ECO:0000256" key="4">
    <source>
        <dbReference type="ARBA" id="ARBA00023136"/>
    </source>
</evidence>
<evidence type="ECO:0000313" key="9">
    <source>
        <dbReference type="Proteomes" id="UP000054321"/>
    </source>
</evidence>
<evidence type="ECO:0000313" key="8">
    <source>
        <dbReference type="EMBL" id="KIN05988.1"/>
    </source>
</evidence>
<dbReference type="Pfam" id="PF16746">
    <property type="entry name" value="BAR_3"/>
    <property type="match status" value="1"/>
</dbReference>
<evidence type="ECO:0000259" key="7">
    <source>
        <dbReference type="PROSITE" id="PS51778"/>
    </source>
</evidence>
<evidence type="ECO:0000259" key="6">
    <source>
        <dbReference type="PROSITE" id="PS50003"/>
    </source>
</evidence>
<feature type="compositionally biased region" description="Low complexity" evidence="5">
    <location>
        <begin position="1339"/>
        <end position="1362"/>
    </location>
</feature>
<keyword evidence="3" id="KW-1133">Transmembrane helix</keyword>
<reference evidence="8 9" key="1">
    <citation type="submission" date="2014-04" db="EMBL/GenBank/DDBJ databases">
        <authorList>
            <consortium name="DOE Joint Genome Institute"/>
            <person name="Kuo A."/>
            <person name="Martino E."/>
            <person name="Perotto S."/>
            <person name="Kohler A."/>
            <person name="Nagy L.G."/>
            <person name="Floudas D."/>
            <person name="Copeland A."/>
            <person name="Barry K.W."/>
            <person name="Cichocki N."/>
            <person name="Veneault-Fourrey C."/>
            <person name="LaButti K."/>
            <person name="Lindquist E.A."/>
            <person name="Lipzen A."/>
            <person name="Lundell T."/>
            <person name="Morin E."/>
            <person name="Murat C."/>
            <person name="Sun H."/>
            <person name="Tunlid A."/>
            <person name="Henrissat B."/>
            <person name="Grigoriev I.V."/>
            <person name="Hibbett D.S."/>
            <person name="Martin F."/>
            <person name="Nordberg H.P."/>
            <person name="Cantor M.N."/>
            <person name="Hua S.X."/>
        </authorList>
    </citation>
    <scope>NUCLEOTIDE SEQUENCE [LARGE SCALE GENOMIC DNA]</scope>
    <source>
        <strain evidence="8 9">Zn</strain>
    </source>
</reference>